<accession>A0ABQ4AXV5</accession>
<gene>
    <name evidence="2" type="ORF">Alo02nite_87570</name>
</gene>
<organism evidence="2 3">
    <name type="scientific">Actinoplanes lobatus</name>
    <dbReference type="NCBI Taxonomy" id="113568"/>
    <lineage>
        <taxon>Bacteria</taxon>
        <taxon>Bacillati</taxon>
        <taxon>Actinomycetota</taxon>
        <taxon>Actinomycetes</taxon>
        <taxon>Micromonosporales</taxon>
        <taxon>Micromonosporaceae</taxon>
        <taxon>Actinoplanes</taxon>
    </lineage>
</organism>
<keyword evidence="3" id="KW-1185">Reference proteome</keyword>
<feature type="compositionally biased region" description="Basic residues" evidence="1">
    <location>
        <begin position="1"/>
        <end position="10"/>
    </location>
</feature>
<evidence type="ECO:0000313" key="2">
    <source>
        <dbReference type="EMBL" id="GIE45859.1"/>
    </source>
</evidence>
<protein>
    <submittedName>
        <fullName evidence="2">Uncharacterized protein</fullName>
    </submittedName>
</protein>
<dbReference type="EMBL" id="BOMP01000177">
    <property type="protein sequence ID" value="GIE45859.1"/>
    <property type="molecule type" value="Genomic_DNA"/>
</dbReference>
<comment type="caution">
    <text evidence="2">The sequence shown here is derived from an EMBL/GenBank/DDBJ whole genome shotgun (WGS) entry which is preliminary data.</text>
</comment>
<sequence>MGARRIKRGLGKGNLRGGPAPHRRNQCLDGVLETATDPQQAGLAHTFLLGINGADMSSTRQGFGRSSGSVAERTLCSRPLPGVELATANRARRKAGRIRYRVGRRRRAPSRTGRYARALT</sequence>
<proteinExistence type="predicted"/>
<feature type="region of interest" description="Disordered" evidence="1">
    <location>
        <begin position="1"/>
        <end position="23"/>
    </location>
</feature>
<evidence type="ECO:0000256" key="1">
    <source>
        <dbReference type="SAM" id="MobiDB-lite"/>
    </source>
</evidence>
<name>A0ABQ4AXV5_9ACTN</name>
<reference evidence="2 3" key="1">
    <citation type="submission" date="2021-01" db="EMBL/GenBank/DDBJ databases">
        <title>Whole genome shotgun sequence of Actinoplanes lobatus NBRC 12513.</title>
        <authorList>
            <person name="Komaki H."/>
            <person name="Tamura T."/>
        </authorList>
    </citation>
    <scope>NUCLEOTIDE SEQUENCE [LARGE SCALE GENOMIC DNA]</scope>
    <source>
        <strain evidence="2 3">NBRC 12513</strain>
    </source>
</reference>
<dbReference type="Proteomes" id="UP000631312">
    <property type="component" value="Unassembled WGS sequence"/>
</dbReference>
<evidence type="ECO:0000313" key="3">
    <source>
        <dbReference type="Proteomes" id="UP000631312"/>
    </source>
</evidence>